<evidence type="ECO:0000313" key="2">
    <source>
        <dbReference type="Proteomes" id="UP000195437"/>
    </source>
</evidence>
<reference evidence="2" key="1">
    <citation type="submission" date="2017-05" db="EMBL/GenBank/DDBJ databases">
        <authorList>
            <person name="Sung H."/>
        </authorList>
    </citation>
    <scope>NUCLEOTIDE SEQUENCE [LARGE SCALE GENOMIC DNA]</scope>
    <source>
        <strain evidence="2">AR23208</strain>
    </source>
</reference>
<dbReference type="InterPro" id="IPR026838">
    <property type="entry name" value="YheC/D"/>
</dbReference>
<dbReference type="Gene3D" id="3.30.470.20">
    <property type="entry name" value="ATP-grasp fold, B domain"/>
    <property type="match status" value="1"/>
</dbReference>
<evidence type="ECO:0008006" key="3">
    <source>
        <dbReference type="Google" id="ProtNLM"/>
    </source>
</evidence>
<dbReference type="EMBL" id="CP021434">
    <property type="protein sequence ID" value="ARU59740.1"/>
    <property type="molecule type" value="Genomic_DNA"/>
</dbReference>
<organism evidence="1 2">
    <name type="scientific">Tumebacillus avium</name>
    <dbReference type="NCBI Taxonomy" id="1903704"/>
    <lineage>
        <taxon>Bacteria</taxon>
        <taxon>Bacillati</taxon>
        <taxon>Bacillota</taxon>
        <taxon>Bacilli</taxon>
        <taxon>Bacillales</taxon>
        <taxon>Alicyclobacillaceae</taxon>
        <taxon>Tumebacillus</taxon>
    </lineage>
</organism>
<dbReference type="OrthoDB" id="2371125at2"/>
<proteinExistence type="predicted"/>
<dbReference type="SUPFAM" id="SSF56059">
    <property type="entry name" value="Glutathione synthetase ATP-binding domain-like"/>
    <property type="match status" value="1"/>
</dbReference>
<name>A0A1Y0IHI1_9BACL</name>
<dbReference type="Pfam" id="PF14398">
    <property type="entry name" value="ATPgrasp_YheCD"/>
    <property type="match status" value="1"/>
</dbReference>
<dbReference type="KEGG" id="tum:CBW65_00775"/>
<accession>A0A1Y0IHI1</accession>
<protein>
    <recommendedName>
        <fullName evidence="3">ATP-grasp domain-containing protein</fullName>
    </recommendedName>
</protein>
<gene>
    <name evidence="1" type="ORF">CBW65_00775</name>
</gene>
<dbReference type="AlphaFoldDB" id="A0A1Y0IHI1"/>
<evidence type="ECO:0000313" key="1">
    <source>
        <dbReference type="EMBL" id="ARU59740.1"/>
    </source>
</evidence>
<sequence>MTAQRPLFGVITTTVAHRHRSKRNLAQYQPGAIWQELEQRAYELGLTTCLFRPEDLDTKRKRVHGWVCYRKADSAEQETKIWRRVSCPLPDVVYENVYVHLSHTRAINRVRNYFAARQIPLFNPRLGNKTELADWLRSYPQLWKHHPETLPLTDPAQVTDLLLRHKSVYLKPVLGSAGQGIVEIRQTDAGRYKVSAVKYGKDKRYFTKELAEAEMLEFVKKEQKRLRYILQAGCELLWIGDGKIDLRTHLQRNAAGEWVLVGLIVKRGSPKSIVSNYHAGGSVHSWEWLKNWARNNDIELPRRRDVIRLSQEICSAYAAKHPHLASLGLDLGIDEDSKVWLLDVNARPGRNILEPEQKVHCQQLNAEFAKFLCYNMGKGAEEQPDEK</sequence>
<dbReference type="Proteomes" id="UP000195437">
    <property type="component" value="Chromosome"/>
</dbReference>
<dbReference type="RefSeq" id="WP_087455128.1">
    <property type="nucleotide sequence ID" value="NZ_CP021434.1"/>
</dbReference>
<keyword evidence="2" id="KW-1185">Reference proteome</keyword>